<name>A0ABS2ZNR6_9BACL</name>
<dbReference type="PRINTS" id="PR00111">
    <property type="entry name" value="ABHYDROLASE"/>
</dbReference>
<evidence type="ECO:0000259" key="2">
    <source>
        <dbReference type="Pfam" id="PF00561"/>
    </source>
</evidence>
<dbReference type="Proteomes" id="UP001296923">
    <property type="component" value="Unassembled WGS sequence"/>
</dbReference>
<evidence type="ECO:0000313" key="3">
    <source>
        <dbReference type="EMBL" id="MBN3554514.1"/>
    </source>
</evidence>
<dbReference type="InterPro" id="IPR000073">
    <property type="entry name" value="AB_hydrolase_1"/>
</dbReference>
<evidence type="ECO:0000313" key="4">
    <source>
        <dbReference type="Proteomes" id="UP001296923"/>
    </source>
</evidence>
<feature type="domain" description="AB hydrolase-1" evidence="2">
    <location>
        <begin position="24"/>
        <end position="150"/>
    </location>
</feature>
<comment type="caution">
    <text evidence="3">The sequence shown here is derived from an EMBL/GenBank/DDBJ whole genome shotgun (WGS) entry which is preliminary data.</text>
</comment>
<sequence length="283" mass="32987">MRRSLIPYKEKIIGLTEWGEAHNPTIVCLHGLGSTSLSFLEVAEELQKDFKIIAFDAPGHGRSEPFDTPRDYEMPRLVDWLNGLLKQLNVSDFYFLSHSWGSFLALHYLVRYPEHVLDTILIDGGYQTKRIWSSSLEEEMDHYEKDFDEYVFDSWNDFFRAEKENYLMWSSLKDVAVKDLGFERDGKVYWHAKGETARHIIRGMHLNETEDIYHLLPPGITLLVSTVPERLSELRLQTADTFRKNAHGELKVVPNTTHLLHWDRPGVVIDLVLSKWLKKSEVK</sequence>
<reference evidence="3 4" key="1">
    <citation type="submission" date="2021-01" db="EMBL/GenBank/DDBJ databases">
        <title>Genome Sequencing of Type Strains.</title>
        <authorList>
            <person name="Lemaire J.F."/>
            <person name="Inderbitzin P."/>
            <person name="Collins S.B."/>
            <person name="Wespe N."/>
            <person name="Knight-Connoni V."/>
        </authorList>
    </citation>
    <scope>NUCLEOTIDE SEQUENCE [LARGE SCALE GENOMIC DNA]</scope>
    <source>
        <strain evidence="3 4">DSM 23009</strain>
    </source>
</reference>
<keyword evidence="4" id="KW-1185">Reference proteome</keyword>
<dbReference type="SUPFAM" id="SSF53474">
    <property type="entry name" value="alpha/beta-Hydrolases"/>
    <property type="match status" value="1"/>
</dbReference>
<keyword evidence="1 3" id="KW-0378">Hydrolase</keyword>
<accession>A0ABS2ZNR6</accession>
<dbReference type="GO" id="GO:0016787">
    <property type="term" value="F:hydrolase activity"/>
    <property type="evidence" value="ECO:0007669"/>
    <property type="project" value="UniProtKB-KW"/>
</dbReference>
<dbReference type="Gene3D" id="3.40.50.1820">
    <property type="entry name" value="alpha/beta hydrolase"/>
    <property type="match status" value="1"/>
</dbReference>
<protein>
    <submittedName>
        <fullName evidence="3">Alpha/beta hydrolase</fullName>
    </submittedName>
</protein>
<dbReference type="PANTHER" id="PTHR43798:SF31">
    <property type="entry name" value="AB HYDROLASE SUPERFAMILY PROTEIN YCLE"/>
    <property type="match status" value="1"/>
</dbReference>
<gene>
    <name evidence="3" type="ORF">JYA63_09570</name>
</gene>
<dbReference type="InterPro" id="IPR050266">
    <property type="entry name" value="AB_hydrolase_sf"/>
</dbReference>
<dbReference type="InterPro" id="IPR029058">
    <property type="entry name" value="AB_hydrolase_fold"/>
</dbReference>
<organism evidence="3 4">
    <name type="scientific">Fictibacillus nanhaiensis</name>
    <dbReference type="NCBI Taxonomy" id="742169"/>
    <lineage>
        <taxon>Bacteria</taxon>
        <taxon>Bacillati</taxon>
        <taxon>Bacillota</taxon>
        <taxon>Bacilli</taxon>
        <taxon>Bacillales</taxon>
        <taxon>Fictibacillaceae</taxon>
        <taxon>Fictibacillus</taxon>
    </lineage>
</organism>
<dbReference type="RefSeq" id="WP_205725547.1">
    <property type="nucleotide sequence ID" value="NZ_JAFHKR010000039.1"/>
</dbReference>
<dbReference type="PANTHER" id="PTHR43798">
    <property type="entry name" value="MONOACYLGLYCEROL LIPASE"/>
    <property type="match status" value="1"/>
</dbReference>
<dbReference type="EMBL" id="JAFHKR010000039">
    <property type="protein sequence ID" value="MBN3554514.1"/>
    <property type="molecule type" value="Genomic_DNA"/>
</dbReference>
<dbReference type="Pfam" id="PF00561">
    <property type="entry name" value="Abhydrolase_1"/>
    <property type="match status" value="1"/>
</dbReference>
<proteinExistence type="predicted"/>
<evidence type="ECO:0000256" key="1">
    <source>
        <dbReference type="ARBA" id="ARBA00022801"/>
    </source>
</evidence>